<gene>
    <name evidence="2" type="ORF">GCM10010961_20680</name>
</gene>
<keyword evidence="1" id="KW-0732">Signal</keyword>
<reference evidence="2" key="1">
    <citation type="journal article" date="2014" name="Int. J. Syst. Evol. Microbiol.">
        <title>Complete genome sequence of Corynebacterium casei LMG S-19264T (=DSM 44701T), isolated from a smear-ripened cheese.</title>
        <authorList>
            <consortium name="US DOE Joint Genome Institute (JGI-PGF)"/>
            <person name="Walter F."/>
            <person name="Albersmeier A."/>
            <person name="Kalinowski J."/>
            <person name="Ruckert C."/>
        </authorList>
    </citation>
    <scope>NUCLEOTIDE SEQUENCE</scope>
    <source>
        <strain evidence="2">CGMCC 1.7081</strain>
    </source>
</reference>
<dbReference type="Proteomes" id="UP000611500">
    <property type="component" value="Unassembled WGS sequence"/>
</dbReference>
<keyword evidence="3" id="KW-1185">Reference proteome</keyword>
<evidence type="ECO:0000313" key="3">
    <source>
        <dbReference type="Proteomes" id="UP000611500"/>
    </source>
</evidence>
<dbReference type="AlphaFoldDB" id="A0A8J3H5R6"/>
<protein>
    <submittedName>
        <fullName evidence="2">Uncharacterized protein</fullName>
    </submittedName>
</protein>
<dbReference type="RefSeq" id="WP_051312381.1">
    <property type="nucleotide sequence ID" value="NZ_BNAP01000007.1"/>
</dbReference>
<proteinExistence type="predicted"/>
<evidence type="ECO:0000256" key="1">
    <source>
        <dbReference type="SAM" id="SignalP"/>
    </source>
</evidence>
<organism evidence="2 3">
    <name type="scientific">Pseudodonghicola xiamenensis</name>
    <dbReference type="NCBI Taxonomy" id="337702"/>
    <lineage>
        <taxon>Bacteria</taxon>
        <taxon>Pseudomonadati</taxon>
        <taxon>Pseudomonadota</taxon>
        <taxon>Alphaproteobacteria</taxon>
        <taxon>Rhodobacterales</taxon>
        <taxon>Paracoccaceae</taxon>
        <taxon>Pseudodonghicola</taxon>
    </lineage>
</organism>
<accession>A0A8J3H5R6</accession>
<reference evidence="2" key="2">
    <citation type="submission" date="2020-09" db="EMBL/GenBank/DDBJ databases">
        <authorList>
            <person name="Sun Q."/>
            <person name="Zhou Y."/>
        </authorList>
    </citation>
    <scope>NUCLEOTIDE SEQUENCE</scope>
    <source>
        <strain evidence="2">CGMCC 1.7081</strain>
    </source>
</reference>
<feature type="signal peptide" evidence="1">
    <location>
        <begin position="1"/>
        <end position="24"/>
    </location>
</feature>
<evidence type="ECO:0000313" key="2">
    <source>
        <dbReference type="EMBL" id="GHG90403.1"/>
    </source>
</evidence>
<sequence>MKRFAAALIGVLALGFGGAQQAGAVNLKPLVHAYPVDDEVFEVVSKAGGSGGEYWCGAADYAQRVLHAKWTARIYVVRGRGPSVITGRRSAVQFSLRAPQMAEASGMEGTSLQNFLSFHLLSAMRPGTHMSVQEAMTYCEETRSAM</sequence>
<comment type="caution">
    <text evidence="2">The sequence shown here is derived from an EMBL/GenBank/DDBJ whole genome shotgun (WGS) entry which is preliminary data.</text>
</comment>
<dbReference type="EMBL" id="BNAP01000007">
    <property type="protein sequence ID" value="GHG90403.1"/>
    <property type="molecule type" value="Genomic_DNA"/>
</dbReference>
<feature type="chain" id="PRO_5035224681" evidence="1">
    <location>
        <begin position="25"/>
        <end position="146"/>
    </location>
</feature>
<name>A0A8J3H5R6_9RHOB</name>